<dbReference type="STRING" id="1408163.A0A0F4Z3Q4"/>
<dbReference type="PANTHER" id="PTHR43618:SF4">
    <property type="entry name" value="SHORT CHAIN DEHYDROGENASE_REDUCTASE FAMILY (AFU_ORTHOLOGUE AFUA_7G04540)"/>
    <property type="match status" value="1"/>
</dbReference>
<evidence type="ECO:0000256" key="3">
    <source>
        <dbReference type="ARBA" id="ARBA00023002"/>
    </source>
</evidence>
<dbReference type="CDD" id="cd05233">
    <property type="entry name" value="SDR_c"/>
    <property type="match status" value="1"/>
</dbReference>
<dbReference type="PRINTS" id="PR00081">
    <property type="entry name" value="GDHRDH"/>
</dbReference>
<gene>
    <name evidence="4" type="ORF">T310_1255</name>
</gene>
<evidence type="ECO:0000256" key="2">
    <source>
        <dbReference type="ARBA" id="ARBA00022857"/>
    </source>
</evidence>
<dbReference type="SUPFAM" id="SSF51735">
    <property type="entry name" value="NAD(P)-binding Rossmann-fold domains"/>
    <property type="match status" value="1"/>
</dbReference>
<dbReference type="InterPro" id="IPR036291">
    <property type="entry name" value="NAD(P)-bd_dom_sf"/>
</dbReference>
<dbReference type="RefSeq" id="XP_013331318.1">
    <property type="nucleotide sequence ID" value="XM_013475864.1"/>
</dbReference>
<dbReference type="InterPro" id="IPR052178">
    <property type="entry name" value="Sec_Metab_Biosynth_SDR"/>
</dbReference>
<name>A0A0F4Z3Q4_RASE3</name>
<reference evidence="4 5" key="1">
    <citation type="submission" date="2015-04" db="EMBL/GenBank/DDBJ databases">
        <authorList>
            <person name="Heijne W.H."/>
            <person name="Fedorova N.D."/>
            <person name="Nierman W.C."/>
            <person name="Vollebregt A.W."/>
            <person name="Zhao Z."/>
            <person name="Wu L."/>
            <person name="Kumar M."/>
            <person name="Stam H."/>
            <person name="van den Berg M.A."/>
            <person name="Pel H.J."/>
        </authorList>
    </citation>
    <scope>NUCLEOTIDE SEQUENCE [LARGE SCALE GENOMIC DNA]</scope>
    <source>
        <strain evidence="4 5">CBS 393.64</strain>
    </source>
</reference>
<sequence>MQRSFPYLDSRPSFTAMAAASPDIRNRGLGVVLGQHSMSSQGNLHAQTLFEVKDFAAVVTGGGSGIGLMAAHTLADNGARVYILGRRLDVLQRAAEKYSGGNGGGKIVPISGDFTHTDGIRTLIAEIGKHEPGGINILINNASVTAEDKARQEAHDIDFSNAEAVSKWMVEDGPDAWRQEYAGNIAAHHFFTAAMLPLLNKARQQTHGHSSAIINIASAAGLTKTHSHGQFAYSSTKAAFMHLTKEWAHTFLPLRIRVNCIAPGVFPPFLPDDGLDESQKAKLEKVGHQIPAGRPGKESDIGSAILYLCSRGGTYVNGQILHVDGGILLKTPSTT</sequence>
<dbReference type="GeneID" id="25313606"/>
<dbReference type="EMBL" id="LASV01000050">
    <property type="protein sequence ID" value="KKA24706.1"/>
    <property type="molecule type" value="Genomic_DNA"/>
</dbReference>
<keyword evidence="3" id="KW-0560">Oxidoreductase</keyword>
<dbReference type="Proteomes" id="UP000053958">
    <property type="component" value="Unassembled WGS sequence"/>
</dbReference>
<dbReference type="InterPro" id="IPR002347">
    <property type="entry name" value="SDR_fam"/>
</dbReference>
<protein>
    <submittedName>
        <fullName evidence="4">Short chain dehydrogenase/reductase family</fullName>
    </submittedName>
</protein>
<keyword evidence="2" id="KW-0521">NADP</keyword>
<evidence type="ECO:0000313" key="5">
    <source>
        <dbReference type="Proteomes" id="UP000053958"/>
    </source>
</evidence>
<dbReference type="Pfam" id="PF13561">
    <property type="entry name" value="adh_short_C2"/>
    <property type="match status" value="1"/>
</dbReference>
<evidence type="ECO:0000313" key="4">
    <source>
        <dbReference type="EMBL" id="KKA24706.1"/>
    </source>
</evidence>
<dbReference type="OrthoDB" id="2962696at2759"/>
<proteinExistence type="inferred from homology"/>
<keyword evidence="5" id="KW-1185">Reference proteome</keyword>
<comment type="similarity">
    <text evidence="1">Belongs to the short-chain dehydrogenases/reductases (SDR) family.</text>
</comment>
<dbReference type="PRINTS" id="PR00080">
    <property type="entry name" value="SDRFAMILY"/>
</dbReference>
<organism evidence="4 5">
    <name type="scientific">Rasamsonia emersonii (strain ATCC 16479 / CBS 393.64 / IMI 116815)</name>
    <dbReference type="NCBI Taxonomy" id="1408163"/>
    <lineage>
        <taxon>Eukaryota</taxon>
        <taxon>Fungi</taxon>
        <taxon>Dikarya</taxon>
        <taxon>Ascomycota</taxon>
        <taxon>Pezizomycotina</taxon>
        <taxon>Eurotiomycetes</taxon>
        <taxon>Eurotiomycetidae</taxon>
        <taxon>Eurotiales</taxon>
        <taxon>Trichocomaceae</taxon>
        <taxon>Rasamsonia</taxon>
    </lineage>
</organism>
<dbReference type="PANTHER" id="PTHR43618">
    <property type="entry name" value="7-ALPHA-HYDROXYSTEROID DEHYDROGENASE"/>
    <property type="match status" value="1"/>
</dbReference>
<dbReference type="GO" id="GO:0016491">
    <property type="term" value="F:oxidoreductase activity"/>
    <property type="evidence" value="ECO:0007669"/>
    <property type="project" value="UniProtKB-KW"/>
</dbReference>
<dbReference type="AlphaFoldDB" id="A0A0F4Z3Q4"/>
<comment type="caution">
    <text evidence="4">The sequence shown here is derived from an EMBL/GenBank/DDBJ whole genome shotgun (WGS) entry which is preliminary data.</text>
</comment>
<accession>A0A0F4Z3Q4</accession>
<evidence type="ECO:0000256" key="1">
    <source>
        <dbReference type="ARBA" id="ARBA00006484"/>
    </source>
</evidence>
<dbReference type="Gene3D" id="3.40.50.720">
    <property type="entry name" value="NAD(P)-binding Rossmann-like Domain"/>
    <property type="match status" value="1"/>
</dbReference>